<proteinExistence type="predicted"/>
<comment type="caution">
    <text evidence="1">The sequence shown here is derived from an EMBL/GenBank/DDBJ whole genome shotgun (WGS) entry which is preliminary data.</text>
</comment>
<gene>
    <name evidence="1" type="ORF">ACFOX0_33065</name>
</gene>
<dbReference type="Proteomes" id="UP001595868">
    <property type="component" value="Unassembled WGS sequence"/>
</dbReference>
<evidence type="ECO:0000313" key="2">
    <source>
        <dbReference type="Proteomes" id="UP001595868"/>
    </source>
</evidence>
<accession>A0ABV8KXS0</accession>
<organism evidence="1 2">
    <name type="scientific">Micromonospora zhanjiangensis</name>
    <dbReference type="NCBI Taxonomy" id="1522057"/>
    <lineage>
        <taxon>Bacteria</taxon>
        <taxon>Bacillati</taxon>
        <taxon>Actinomycetota</taxon>
        <taxon>Actinomycetes</taxon>
        <taxon>Micromonosporales</taxon>
        <taxon>Micromonosporaceae</taxon>
        <taxon>Micromonospora</taxon>
    </lineage>
</organism>
<keyword evidence="2" id="KW-1185">Reference proteome</keyword>
<dbReference type="RefSeq" id="WP_377553410.1">
    <property type="nucleotide sequence ID" value="NZ_JBHSBN010000055.1"/>
</dbReference>
<reference evidence="2" key="1">
    <citation type="journal article" date="2019" name="Int. J. Syst. Evol. Microbiol.">
        <title>The Global Catalogue of Microorganisms (GCM) 10K type strain sequencing project: providing services to taxonomists for standard genome sequencing and annotation.</title>
        <authorList>
            <consortium name="The Broad Institute Genomics Platform"/>
            <consortium name="The Broad Institute Genome Sequencing Center for Infectious Disease"/>
            <person name="Wu L."/>
            <person name="Ma J."/>
        </authorList>
    </citation>
    <scope>NUCLEOTIDE SEQUENCE [LARGE SCALE GENOMIC DNA]</scope>
    <source>
        <strain evidence="2">2902at01</strain>
    </source>
</reference>
<name>A0ABV8KXS0_9ACTN</name>
<evidence type="ECO:0000313" key="1">
    <source>
        <dbReference type="EMBL" id="MFC4110729.1"/>
    </source>
</evidence>
<sequence>MTQRVSVQGFLSAAALALARRHRPVWSAGLRRVVCRCGSDLPCRTREVFIGRQDWPSHRQLAQALAVHRRGEDGFCVDCRMAFGPVRFPCAQARIAVQTFAVELSDRILEHLR</sequence>
<protein>
    <submittedName>
        <fullName evidence="1">Uncharacterized protein</fullName>
    </submittedName>
</protein>
<dbReference type="EMBL" id="JBHSBN010000055">
    <property type="protein sequence ID" value="MFC4110729.1"/>
    <property type="molecule type" value="Genomic_DNA"/>
</dbReference>